<dbReference type="SMART" id="SM00422">
    <property type="entry name" value="HTH_MERR"/>
    <property type="match status" value="1"/>
</dbReference>
<accession>A0A0K6ING9</accession>
<keyword evidence="1" id="KW-0805">Transcription regulation</keyword>
<evidence type="ECO:0000256" key="1">
    <source>
        <dbReference type="ARBA" id="ARBA00023015"/>
    </source>
</evidence>
<proteinExistence type="predicted"/>
<keyword evidence="3" id="KW-0804">Transcription</keyword>
<reference evidence="6" key="1">
    <citation type="submission" date="2015-08" db="EMBL/GenBank/DDBJ databases">
        <authorList>
            <person name="Varghese N."/>
        </authorList>
    </citation>
    <scope>NUCLEOTIDE SEQUENCE [LARGE SCALE GENOMIC DNA]</scope>
    <source>
        <strain evidence="6">JCM 18476</strain>
    </source>
</reference>
<dbReference type="Pfam" id="PF13411">
    <property type="entry name" value="MerR_1"/>
    <property type="match status" value="1"/>
</dbReference>
<evidence type="ECO:0000259" key="4">
    <source>
        <dbReference type="PROSITE" id="PS50937"/>
    </source>
</evidence>
<dbReference type="PANTHER" id="PTHR30204:SF67">
    <property type="entry name" value="HTH-TYPE TRANSCRIPTIONAL REGULATOR MLRA-RELATED"/>
    <property type="match status" value="1"/>
</dbReference>
<dbReference type="PROSITE" id="PS50937">
    <property type="entry name" value="HTH_MERR_2"/>
    <property type="match status" value="1"/>
</dbReference>
<sequence>MTITPVTPELDYFPIRILSELTGVNSVTLRAWERRYGLLKPFRTEKGHRLYCREDIGRVNKILYWVNQGVSVGKVKVLLDSNQEPSQMVINDAQWPDWQAMFIHAVTTLDQAKWEQLFQDASRQYPIQVLLQKGLLPALVTLGNQPDAVVSRLCLQSSLTELILSIKSSYRHTRFAQDQSLIFSADHSSLMARLLAWTLSEAEHSFKVLEGVRTAQDVIQVAQHFAPQQVILVAESITQGEAERWLNVFEQSGLPLMVIGSGFWLAGKSMTLGKHIELYSDLMDYFS</sequence>
<dbReference type="Proteomes" id="UP000182769">
    <property type="component" value="Unassembled WGS sequence"/>
</dbReference>
<evidence type="ECO:0000256" key="3">
    <source>
        <dbReference type="ARBA" id="ARBA00023163"/>
    </source>
</evidence>
<dbReference type="AlphaFoldDB" id="A0A0K6ING9"/>
<feature type="domain" description="HTH merR-type" evidence="4">
    <location>
        <begin position="12"/>
        <end position="81"/>
    </location>
</feature>
<keyword evidence="2" id="KW-0238">DNA-binding</keyword>
<evidence type="ECO:0000313" key="5">
    <source>
        <dbReference type="EMBL" id="CUB04872.1"/>
    </source>
</evidence>
<dbReference type="InterPro" id="IPR000551">
    <property type="entry name" value="MerR-type_HTH_dom"/>
</dbReference>
<evidence type="ECO:0000256" key="2">
    <source>
        <dbReference type="ARBA" id="ARBA00023125"/>
    </source>
</evidence>
<dbReference type="OrthoDB" id="9800334at2"/>
<gene>
    <name evidence="5" type="ORF">Ga0061065_108119</name>
</gene>
<dbReference type="RefSeq" id="WP_055463695.1">
    <property type="nucleotide sequence ID" value="NZ_CYHG01000008.1"/>
</dbReference>
<dbReference type="PANTHER" id="PTHR30204">
    <property type="entry name" value="REDOX-CYCLING DRUG-SENSING TRANSCRIPTIONAL ACTIVATOR SOXR"/>
    <property type="match status" value="1"/>
</dbReference>
<dbReference type="STRING" id="1137284.GCA_001418205_02640"/>
<dbReference type="InterPro" id="IPR009061">
    <property type="entry name" value="DNA-bd_dom_put_sf"/>
</dbReference>
<dbReference type="EMBL" id="CYHG01000008">
    <property type="protein sequence ID" value="CUB04872.1"/>
    <property type="molecule type" value="Genomic_DNA"/>
</dbReference>
<dbReference type="GO" id="GO:0003677">
    <property type="term" value="F:DNA binding"/>
    <property type="evidence" value="ECO:0007669"/>
    <property type="project" value="UniProtKB-KW"/>
</dbReference>
<dbReference type="CDD" id="cd01104">
    <property type="entry name" value="HTH_MlrA-CarA"/>
    <property type="match status" value="1"/>
</dbReference>
<dbReference type="InterPro" id="IPR047057">
    <property type="entry name" value="MerR_fam"/>
</dbReference>
<dbReference type="SUPFAM" id="SSF46955">
    <property type="entry name" value="Putative DNA-binding domain"/>
    <property type="match status" value="1"/>
</dbReference>
<evidence type="ECO:0000313" key="6">
    <source>
        <dbReference type="Proteomes" id="UP000182769"/>
    </source>
</evidence>
<keyword evidence="6" id="KW-1185">Reference proteome</keyword>
<organism evidence="5 6">
    <name type="scientific">Marinomonas fungiae</name>
    <dbReference type="NCBI Taxonomy" id="1137284"/>
    <lineage>
        <taxon>Bacteria</taxon>
        <taxon>Pseudomonadati</taxon>
        <taxon>Pseudomonadota</taxon>
        <taxon>Gammaproteobacteria</taxon>
        <taxon>Oceanospirillales</taxon>
        <taxon>Oceanospirillaceae</taxon>
        <taxon>Marinomonas</taxon>
    </lineage>
</organism>
<dbReference type="Gene3D" id="1.10.1660.10">
    <property type="match status" value="1"/>
</dbReference>
<protein>
    <submittedName>
        <fullName evidence="5">MerR HTH family regulatory protein</fullName>
    </submittedName>
</protein>
<name>A0A0K6ING9_9GAMM</name>
<dbReference type="GO" id="GO:0003700">
    <property type="term" value="F:DNA-binding transcription factor activity"/>
    <property type="evidence" value="ECO:0007669"/>
    <property type="project" value="InterPro"/>
</dbReference>